<dbReference type="PROSITE" id="PS50893">
    <property type="entry name" value="ABC_TRANSPORTER_2"/>
    <property type="match status" value="1"/>
</dbReference>
<evidence type="ECO:0000256" key="1">
    <source>
        <dbReference type="ARBA" id="ARBA00005417"/>
    </source>
</evidence>
<keyword evidence="8" id="KW-1185">Reference proteome</keyword>
<dbReference type="InterPro" id="IPR003593">
    <property type="entry name" value="AAA+_ATPase"/>
</dbReference>
<dbReference type="GO" id="GO:0016887">
    <property type="term" value="F:ATP hydrolysis activity"/>
    <property type="evidence" value="ECO:0007669"/>
    <property type="project" value="InterPro"/>
</dbReference>
<name>A0A2U9SBB7_9PROT</name>
<evidence type="ECO:0000256" key="2">
    <source>
        <dbReference type="ARBA" id="ARBA00022448"/>
    </source>
</evidence>
<evidence type="ECO:0000259" key="6">
    <source>
        <dbReference type="PROSITE" id="PS50893"/>
    </source>
</evidence>
<dbReference type="InterPro" id="IPR017871">
    <property type="entry name" value="ABC_transporter-like_CS"/>
</dbReference>
<feature type="compositionally biased region" description="Gly residues" evidence="5">
    <location>
        <begin position="288"/>
        <end position="306"/>
    </location>
</feature>
<dbReference type="SMART" id="SM00382">
    <property type="entry name" value="AAA"/>
    <property type="match status" value="1"/>
</dbReference>
<dbReference type="FunFam" id="3.40.50.300:FF:000042">
    <property type="entry name" value="Maltose/maltodextrin ABC transporter, ATP-binding protein"/>
    <property type="match status" value="1"/>
</dbReference>
<evidence type="ECO:0000313" key="7">
    <source>
        <dbReference type="EMBL" id="AWU94999.1"/>
    </source>
</evidence>
<evidence type="ECO:0000256" key="4">
    <source>
        <dbReference type="ARBA" id="ARBA00022840"/>
    </source>
</evidence>
<dbReference type="KEGG" id="azm:DM194_12500"/>
<evidence type="ECO:0000256" key="3">
    <source>
        <dbReference type="ARBA" id="ARBA00022741"/>
    </source>
</evidence>
<dbReference type="SUPFAM" id="SSF52540">
    <property type="entry name" value="P-loop containing nucleoside triphosphate hydrolases"/>
    <property type="match status" value="1"/>
</dbReference>
<reference evidence="7 8" key="1">
    <citation type="journal article" date="2019" name="Int. J. Syst. Evol. Microbiol.">
        <title>Azospirillum ramasamyi sp. nov., a novel diazotrophic bacterium isolated from fermented bovine products.</title>
        <authorList>
            <person name="Anandham R."/>
            <person name="Heo J."/>
            <person name="Krishnamoorthy R."/>
            <person name="SenthilKumar M."/>
            <person name="Gopal N.O."/>
            <person name="Kim S.J."/>
            <person name="Kwon S.W."/>
        </authorList>
    </citation>
    <scope>NUCLEOTIDE SEQUENCE [LARGE SCALE GENOMIC DNA]</scope>
    <source>
        <strain evidence="7 8">M2T2B2</strain>
    </source>
</reference>
<protein>
    <submittedName>
        <fullName evidence="7">ABC transporter ATP-binding protein</fullName>
    </submittedName>
</protein>
<dbReference type="GO" id="GO:0005524">
    <property type="term" value="F:ATP binding"/>
    <property type="evidence" value="ECO:0007669"/>
    <property type="project" value="UniProtKB-KW"/>
</dbReference>
<dbReference type="InterPro" id="IPR050093">
    <property type="entry name" value="ABC_SmlMolc_Importer"/>
</dbReference>
<dbReference type="InterPro" id="IPR013611">
    <property type="entry name" value="Transp-assoc_OB_typ2"/>
</dbReference>
<dbReference type="PANTHER" id="PTHR42781">
    <property type="entry name" value="SPERMIDINE/PUTRESCINE IMPORT ATP-BINDING PROTEIN POTA"/>
    <property type="match status" value="1"/>
</dbReference>
<dbReference type="PROSITE" id="PS00211">
    <property type="entry name" value="ABC_TRANSPORTER_1"/>
    <property type="match status" value="1"/>
</dbReference>
<dbReference type="Gene3D" id="3.40.50.300">
    <property type="entry name" value="P-loop containing nucleotide triphosphate hydrolases"/>
    <property type="match status" value="1"/>
</dbReference>
<dbReference type="InterPro" id="IPR027417">
    <property type="entry name" value="P-loop_NTPase"/>
</dbReference>
<dbReference type="GO" id="GO:0043190">
    <property type="term" value="C:ATP-binding cassette (ABC) transporter complex"/>
    <property type="evidence" value="ECO:0007669"/>
    <property type="project" value="InterPro"/>
</dbReference>
<accession>A0A2U9SBB7</accession>
<dbReference type="Gene3D" id="2.40.50.100">
    <property type="match status" value="1"/>
</dbReference>
<dbReference type="SUPFAM" id="SSF50331">
    <property type="entry name" value="MOP-like"/>
    <property type="match status" value="1"/>
</dbReference>
<dbReference type="EMBL" id="CP029829">
    <property type="protein sequence ID" value="AWU94999.1"/>
    <property type="molecule type" value="Genomic_DNA"/>
</dbReference>
<keyword evidence="2" id="KW-0813">Transport</keyword>
<dbReference type="Pfam" id="PF08402">
    <property type="entry name" value="TOBE_2"/>
    <property type="match status" value="1"/>
</dbReference>
<keyword evidence="4 7" id="KW-0067">ATP-binding</keyword>
<proteinExistence type="inferred from homology"/>
<dbReference type="Pfam" id="PF00005">
    <property type="entry name" value="ABC_tran"/>
    <property type="match status" value="1"/>
</dbReference>
<feature type="region of interest" description="Disordered" evidence="5">
    <location>
        <begin position="282"/>
        <end position="311"/>
    </location>
</feature>
<dbReference type="InterPro" id="IPR008995">
    <property type="entry name" value="Mo/tungstate-bd_C_term_dom"/>
</dbReference>
<evidence type="ECO:0000313" key="8">
    <source>
        <dbReference type="Proteomes" id="UP000249605"/>
    </source>
</evidence>
<dbReference type="InterPro" id="IPR003439">
    <property type="entry name" value="ABC_transporter-like_ATP-bd"/>
</dbReference>
<dbReference type="GO" id="GO:0140359">
    <property type="term" value="F:ABC-type transporter activity"/>
    <property type="evidence" value="ECO:0007669"/>
    <property type="project" value="UniProtKB-ARBA"/>
</dbReference>
<feature type="domain" description="ABC transporter" evidence="6">
    <location>
        <begin position="5"/>
        <end position="235"/>
    </location>
</feature>
<dbReference type="RefSeq" id="WP_111067595.1">
    <property type="nucleotide sequence ID" value="NZ_CP029829.1"/>
</dbReference>
<organism evidence="7 8">
    <name type="scientific">Azospirillum ramasamyi</name>
    <dbReference type="NCBI Taxonomy" id="682998"/>
    <lineage>
        <taxon>Bacteria</taxon>
        <taxon>Pseudomonadati</taxon>
        <taxon>Pseudomonadota</taxon>
        <taxon>Alphaproteobacteria</taxon>
        <taxon>Rhodospirillales</taxon>
        <taxon>Azospirillaceae</taxon>
        <taxon>Azospirillum</taxon>
    </lineage>
</organism>
<evidence type="ECO:0000256" key="5">
    <source>
        <dbReference type="SAM" id="MobiDB-lite"/>
    </source>
</evidence>
<keyword evidence="3" id="KW-0547">Nucleotide-binding</keyword>
<sequence>MSQDVQLDHVTMRFGDTVAVRDVSLTIGAGEFFSFLGPSGCGKTTILRMISGFMEPTAGVIRIGGRDMKGIGPNKRPTALIFQNLALFPLMTVADNIGFGLEVRGVPAADRRRRVRELLELVALPDTADKRVTDLSGGQRQRIAIARALAVEPAVLLLDEPLSALDLKLRQHMRAELRELQKRTGVTFIYITHDQGEALTMSDRIGVMSRGVLEQVGDGKTIYDHPETAFVASFVGESNRFAGPVVEAAEGWAVLDTAFGPLRGRNPRGLAVGERATLFVRPERLTPGGNGNGLSGNGPSGSGPGENGLSARVSHSDFEGAFVNAFLDGGLTVQMPHLGQEPVFVPGETVRLGFRATDAVVLPTG</sequence>
<dbReference type="PANTHER" id="PTHR42781:SF4">
    <property type="entry name" value="SPERMIDINE_PUTRESCINE IMPORT ATP-BINDING PROTEIN POTA"/>
    <property type="match status" value="1"/>
</dbReference>
<dbReference type="AlphaFoldDB" id="A0A2U9SBB7"/>
<gene>
    <name evidence="7" type="ORF">DM194_12500</name>
</gene>
<comment type="similarity">
    <text evidence="1">Belongs to the ABC transporter superfamily.</text>
</comment>
<dbReference type="Proteomes" id="UP000249605">
    <property type="component" value="Chromosome"/>
</dbReference>
<dbReference type="OrthoDB" id="9802264at2"/>